<dbReference type="InterPro" id="IPR019783">
    <property type="entry name" value="SDO1/SBDS_N"/>
</dbReference>
<keyword evidence="1" id="KW-0694">RNA-binding</keyword>
<reference evidence="4" key="1">
    <citation type="submission" date="2020-05" db="EMBL/GenBank/DDBJ databases">
        <title>Phylogenomic resolution of chytrid fungi.</title>
        <authorList>
            <person name="Stajich J.E."/>
            <person name="Amses K."/>
            <person name="Simmons R."/>
            <person name="Seto K."/>
            <person name="Myers J."/>
            <person name="Bonds A."/>
            <person name="Quandt C.A."/>
            <person name="Barry K."/>
            <person name="Liu P."/>
            <person name="Grigoriev I."/>
            <person name="Longcore J.E."/>
            <person name="James T.Y."/>
        </authorList>
    </citation>
    <scope>NUCLEOTIDE SEQUENCE</scope>
    <source>
        <strain evidence="4">JEL0318</strain>
    </source>
</reference>
<dbReference type="Gene3D" id="3.30.70.330">
    <property type="match status" value="1"/>
</dbReference>
<sequence length="351" mass="38611">MEKPEADNPMKGKSVQVEHPTATKKILVRNFTSDAKLSDLKSMLKDIGPVEEFKVVKQWPKIPTQTANLYVTYGESSHAAKAVEQYDGYVFNGEALNVGFVQKALKPNESPDTPAEQKVGSDLEDSTSAPRKGKESIIDEMGVTPATRPKASVSLRSDAVVWADSEKFKNGEAAVFFVFVKPDMIQQFRTDNTMPVDDFLMVQDVLFDTQFAHPDEERTGGPMLEAATAESLLVSFGDKAGRDEIISRILKEGQVVPVQIPTTHSRSMQPTCPTQPTSPTQPTPPTQHNPPPQPNSAPQPPQQPHHTQNAPQQPNPPPNHPPLRRSSRSLPRPDYRLLASEGPAEATEDKK</sequence>
<proteinExistence type="predicted"/>
<gene>
    <name evidence="4" type="ORF">HK097_000268</name>
</gene>
<dbReference type="SUPFAM" id="SSF54928">
    <property type="entry name" value="RNA-binding domain, RBD"/>
    <property type="match status" value="1"/>
</dbReference>
<dbReference type="GO" id="GO:0003723">
    <property type="term" value="F:RNA binding"/>
    <property type="evidence" value="ECO:0007669"/>
    <property type="project" value="UniProtKB-UniRule"/>
</dbReference>
<comment type="caution">
    <text evidence="4">The sequence shown here is derived from an EMBL/GenBank/DDBJ whole genome shotgun (WGS) entry which is preliminary data.</text>
</comment>
<dbReference type="InterPro" id="IPR012677">
    <property type="entry name" value="Nucleotide-bd_a/b_plait_sf"/>
</dbReference>
<dbReference type="EMBL" id="JADGJD010001034">
    <property type="protein sequence ID" value="KAJ3047056.1"/>
    <property type="molecule type" value="Genomic_DNA"/>
</dbReference>
<dbReference type="Gene3D" id="3.30.1250.10">
    <property type="entry name" value="Ribosome maturation protein SBDS, N-terminal domain"/>
    <property type="match status" value="1"/>
</dbReference>
<dbReference type="InterPro" id="IPR035979">
    <property type="entry name" value="RBD_domain_sf"/>
</dbReference>
<dbReference type="Proteomes" id="UP001212841">
    <property type="component" value="Unassembled WGS sequence"/>
</dbReference>
<dbReference type="AlphaFoldDB" id="A0AAD5S8B8"/>
<feature type="domain" description="RRM" evidence="3">
    <location>
        <begin position="24"/>
        <end position="103"/>
    </location>
</feature>
<evidence type="ECO:0000259" key="3">
    <source>
        <dbReference type="PROSITE" id="PS50102"/>
    </source>
</evidence>
<dbReference type="PROSITE" id="PS50102">
    <property type="entry name" value="RRM"/>
    <property type="match status" value="1"/>
</dbReference>
<accession>A0AAD5S8B8</accession>
<dbReference type="SUPFAM" id="SSF89895">
    <property type="entry name" value="FYSH domain"/>
    <property type="match status" value="1"/>
</dbReference>
<dbReference type="Pfam" id="PF00076">
    <property type="entry name" value="RRM_1"/>
    <property type="match status" value="1"/>
</dbReference>
<feature type="compositionally biased region" description="Low complexity" evidence="2">
    <location>
        <begin position="269"/>
        <end position="278"/>
    </location>
</feature>
<evidence type="ECO:0000256" key="1">
    <source>
        <dbReference type="PROSITE-ProRule" id="PRU00176"/>
    </source>
</evidence>
<evidence type="ECO:0000313" key="5">
    <source>
        <dbReference type="Proteomes" id="UP001212841"/>
    </source>
</evidence>
<organism evidence="4 5">
    <name type="scientific">Rhizophlyctis rosea</name>
    <dbReference type="NCBI Taxonomy" id="64517"/>
    <lineage>
        <taxon>Eukaryota</taxon>
        <taxon>Fungi</taxon>
        <taxon>Fungi incertae sedis</taxon>
        <taxon>Chytridiomycota</taxon>
        <taxon>Chytridiomycota incertae sedis</taxon>
        <taxon>Chytridiomycetes</taxon>
        <taxon>Rhizophlyctidales</taxon>
        <taxon>Rhizophlyctidaceae</taxon>
        <taxon>Rhizophlyctis</taxon>
    </lineage>
</organism>
<evidence type="ECO:0000313" key="4">
    <source>
        <dbReference type="EMBL" id="KAJ3047056.1"/>
    </source>
</evidence>
<dbReference type="Pfam" id="PF01172">
    <property type="entry name" value="SBDS_N"/>
    <property type="match status" value="1"/>
</dbReference>
<evidence type="ECO:0000256" key="2">
    <source>
        <dbReference type="SAM" id="MobiDB-lite"/>
    </source>
</evidence>
<feature type="region of interest" description="Disordered" evidence="2">
    <location>
        <begin position="262"/>
        <end position="351"/>
    </location>
</feature>
<dbReference type="CDD" id="cd00590">
    <property type="entry name" value="RRM_SF"/>
    <property type="match status" value="1"/>
</dbReference>
<feature type="region of interest" description="Disordered" evidence="2">
    <location>
        <begin position="106"/>
        <end position="143"/>
    </location>
</feature>
<feature type="compositionally biased region" description="Pro residues" evidence="2">
    <location>
        <begin position="279"/>
        <end position="303"/>
    </location>
</feature>
<dbReference type="InterPro" id="IPR000504">
    <property type="entry name" value="RRM_dom"/>
</dbReference>
<dbReference type="SMART" id="SM00360">
    <property type="entry name" value="RRM"/>
    <property type="match status" value="1"/>
</dbReference>
<protein>
    <recommendedName>
        <fullName evidence="3">RRM domain-containing protein</fullName>
    </recommendedName>
</protein>
<keyword evidence="5" id="KW-1185">Reference proteome</keyword>
<name>A0AAD5S8B8_9FUNG</name>
<dbReference type="InterPro" id="IPR036786">
    <property type="entry name" value="Ribosome_mat_SBDS_N_sf"/>
</dbReference>